<dbReference type="Gene3D" id="3.40.50.300">
    <property type="entry name" value="P-loop containing nucleotide triphosphate hydrolases"/>
    <property type="match status" value="1"/>
</dbReference>
<protein>
    <recommendedName>
        <fullName evidence="6">Adenylate kinase</fullName>
        <ecNumber evidence="6">2.7.4.3</ecNumber>
    </recommendedName>
</protein>
<keyword evidence="4 5" id="KW-0418">Kinase</keyword>
<evidence type="ECO:0000256" key="5">
    <source>
        <dbReference type="RuleBase" id="RU003330"/>
    </source>
</evidence>
<dbReference type="KEGG" id="tav:G4V39_00330"/>
<keyword evidence="6" id="KW-0067">ATP-binding</keyword>
<evidence type="ECO:0000256" key="4">
    <source>
        <dbReference type="ARBA" id="ARBA00022777"/>
    </source>
</evidence>
<dbReference type="GO" id="GO:0005737">
    <property type="term" value="C:cytoplasm"/>
    <property type="evidence" value="ECO:0007669"/>
    <property type="project" value="UniProtKB-SubCell"/>
</dbReference>
<dbReference type="InterPro" id="IPR027417">
    <property type="entry name" value="P-loop_NTPase"/>
</dbReference>
<dbReference type="Proteomes" id="UP000502179">
    <property type="component" value="Chromosome"/>
</dbReference>
<dbReference type="Pfam" id="PF00406">
    <property type="entry name" value="ADK"/>
    <property type="match status" value="1"/>
</dbReference>
<proteinExistence type="inferred from homology"/>
<keyword evidence="3 6" id="KW-0547">Nucleotide-binding</keyword>
<organism evidence="7 8">
    <name type="scientific">Thermosulfuriphilus ammonigenes</name>
    <dbReference type="NCBI Taxonomy" id="1936021"/>
    <lineage>
        <taxon>Bacteria</taxon>
        <taxon>Pseudomonadati</taxon>
        <taxon>Thermodesulfobacteriota</taxon>
        <taxon>Thermodesulfobacteria</taxon>
        <taxon>Thermodesulfobacteriales</taxon>
        <taxon>Thermodesulfobacteriaceae</taxon>
        <taxon>Thermosulfuriphilus</taxon>
    </lineage>
</organism>
<dbReference type="EMBL" id="CP048877">
    <property type="protein sequence ID" value="QIJ70805.1"/>
    <property type="molecule type" value="Genomic_DNA"/>
</dbReference>
<evidence type="ECO:0000256" key="2">
    <source>
        <dbReference type="ARBA" id="ARBA00022727"/>
    </source>
</evidence>
<evidence type="ECO:0000256" key="3">
    <source>
        <dbReference type="ARBA" id="ARBA00022741"/>
    </source>
</evidence>
<evidence type="ECO:0000313" key="8">
    <source>
        <dbReference type="Proteomes" id="UP000502179"/>
    </source>
</evidence>
<dbReference type="GO" id="GO:0004017">
    <property type="term" value="F:AMP kinase activity"/>
    <property type="evidence" value="ECO:0007669"/>
    <property type="project" value="UniProtKB-EC"/>
</dbReference>
<keyword evidence="1 5" id="KW-0808">Transferase</keyword>
<reference evidence="7 8" key="1">
    <citation type="submission" date="2020-02" db="EMBL/GenBank/DDBJ databases">
        <title>Genome analysis of Thermosulfuriphilus ammonigenes ST65T, an anaerobic thermophilic chemolithoautotrophic bacterium isolated from a deep-sea hydrothermal vent.</title>
        <authorList>
            <person name="Slobodkina G."/>
            <person name="Allioux M."/>
            <person name="Merkel A."/>
            <person name="Alain K."/>
            <person name="Jebbar M."/>
            <person name="Slobodkin A."/>
        </authorList>
    </citation>
    <scope>NUCLEOTIDE SEQUENCE [LARGE SCALE GENOMIC DNA]</scope>
    <source>
        <strain evidence="7 8">ST65</strain>
    </source>
</reference>
<dbReference type="GO" id="GO:0005524">
    <property type="term" value="F:ATP binding"/>
    <property type="evidence" value="ECO:0007669"/>
    <property type="project" value="UniProtKB-KW"/>
</dbReference>
<keyword evidence="8" id="KW-1185">Reference proteome</keyword>
<comment type="catalytic activity">
    <reaction evidence="6">
        <text>AMP + ATP = 2 ADP</text>
        <dbReference type="Rhea" id="RHEA:12973"/>
        <dbReference type="ChEBI" id="CHEBI:30616"/>
        <dbReference type="ChEBI" id="CHEBI:456215"/>
        <dbReference type="ChEBI" id="CHEBI:456216"/>
        <dbReference type="EC" id="2.7.4.3"/>
    </reaction>
</comment>
<dbReference type="AlphaFoldDB" id="A0A6G7PSZ9"/>
<dbReference type="PRINTS" id="PR00094">
    <property type="entry name" value="ADENYLTKNASE"/>
</dbReference>
<evidence type="ECO:0000256" key="1">
    <source>
        <dbReference type="ARBA" id="ARBA00022679"/>
    </source>
</evidence>
<dbReference type="EC" id="2.7.4.3" evidence="6"/>
<dbReference type="RefSeq" id="WP_166031028.1">
    <property type="nucleotide sequence ID" value="NZ_CP048877.1"/>
</dbReference>
<comment type="subcellular location">
    <subcellularLocation>
        <location evidence="6">Cytoplasm</location>
    </subcellularLocation>
</comment>
<evidence type="ECO:0000256" key="6">
    <source>
        <dbReference type="RuleBase" id="RU003331"/>
    </source>
</evidence>
<dbReference type="SUPFAM" id="SSF52540">
    <property type="entry name" value="P-loop containing nucleoside triphosphate hydrolases"/>
    <property type="match status" value="1"/>
</dbReference>
<comment type="subunit">
    <text evidence="6">Monomer.</text>
</comment>
<comment type="similarity">
    <text evidence="5">Belongs to the adenylate kinase family.</text>
</comment>
<gene>
    <name evidence="7" type="ORF">G4V39_00330</name>
</gene>
<evidence type="ECO:0000313" key="7">
    <source>
        <dbReference type="EMBL" id="QIJ70805.1"/>
    </source>
</evidence>
<sequence length="213" mass="23954">MTRRLESLLILGPTGAGKSPLGSLLSRRGLAGRACHHFDFGHELRQVANGAPGFSEAERAFVREVLFQGRLLEDKDWPLAARIFEAFLVRVQPRPADLLVLNGLPRHIGQAQAMEDLIEVKFICLLEANLEVVCRRLESNVGGDREGRDDDTQSLIFQKYKTYLARTHPLLDYYRERAKILKIPVGADTRPEETYRALLKLLAREGVLELAAP</sequence>
<name>A0A6G7PSZ9_9BACT</name>
<dbReference type="PANTHER" id="PTHR23359">
    <property type="entry name" value="NUCLEOTIDE KINASE"/>
    <property type="match status" value="1"/>
</dbReference>
<dbReference type="InterPro" id="IPR000850">
    <property type="entry name" value="Adenylat/UMP-CMP_kin"/>
</dbReference>
<accession>A0A6G7PSZ9</accession>
<keyword evidence="2" id="KW-0545">Nucleotide biosynthesis</keyword>